<dbReference type="PATRIC" id="fig|889306.3.peg.917"/>
<dbReference type="InterPro" id="IPR036866">
    <property type="entry name" value="RibonucZ/Hydroxyglut_hydro"/>
</dbReference>
<dbReference type="Proteomes" id="UP000031938">
    <property type="component" value="Unassembled WGS sequence"/>
</dbReference>
<organism evidence="2 3">
    <name type="scientific">Jeotgalibacillus soli</name>
    <dbReference type="NCBI Taxonomy" id="889306"/>
    <lineage>
        <taxon>Bacteria</taxon>
        <taxon>Bacillati</taxon>
        <taxon>Bacillota</taxon>
        <taxon>Bacilli</taxon>
        <taxon>Bacillales</taxon>
        <taxon>Caryophanaceae</taxon>
        <taxon>Jeotgalibacillus</taxon>
    </lineage>
</organism>
<comment type="caution">
    <text evidence="2">The sequence shown here is derived from an EMBL/GenBank/DDBJ whole genome shotgun (WGS) entry which is preliminary data.</text>
</comment>
<dbReference type="RefSeq" id="WP_041086619.1">
    <property type="nucleotide sequence ID" value="NZ_JXRP01000009.1"/>
</dbReference>
<protein>
    <submittedName>
        <fullName evidence="2">Beta-lactamase</fullName>
    </submittedName>
</protein>
<dbReference type="PIRSF" id="PIRSF038896">
    <property type="entry name" value="NAPE-PLD"/>
    <property type="match status" value="1"/>
</dbReference>
<dbReference type="AlphaFoldDB" id="A0A0C2VYG3"/>
<evidence type="ECO:0000259" key="1">
    <source>
        <dbReference type="Pfam" id="PF12706"/>
    </source>
</evidence>
<dbReference type="PANTHER" id="PTHR15032">
    <property type="entry name" value="N-ACYL-PHOSPHATIDYLETHANOLAMINE-HYDROLYZING PHOSPHOLIPASE D"/>
    <property type="match status" value="1"/>
</dbReference>
<evidence type="ECO:0000313" key="2">
    <source>
        <dbReference type="EMBL" id="KIL49446.1"/>
    </source>
</evidence>
<keyword evidence="3" id="KW-1185">Reference proteome</keyword>
<dbReference type="GO" id="GO:0005737">
    <property type="term" value="C:cytoplasm"/>
    <property type="evidence" value="ECO:0007669"/>
    <property type="project" value="TreeGrafter"/>
</dbReference>
<dbReference type="STRING" id="889306.KP78_09140"/>
<reference evidence="2 3" key="1">
    <citation type="submission" date="2015-01" db="EMBL/GenBank/DDBJ databases">
        <title>Genome sequencing of Jeotgalibacillus soli.</title>
        <authorList>
            <person name="Goh K.M."/>
            <person name="Chan K.-G."/>
            <person name="Yaakop A.S."/>
            <person name="Ee R."/>
            <person name="Gan H.M."/>
            <person name="Chan C.S."/>
        </authorList>
    </citation>
    <scope>NUCLEOTIDE SEQUENCE [LARGE SCALE GENOMIC DNA]</scope>
    <source>
        <strain evidence="2 3">P9</strain>
    </source>
</reference>
<dbReference type="Gene3D" id="3.60.15.10">
    <property type="entry name" value="Ribonuclease Z/Hydroxyacylglutathione hydrolase-like"/>
    <property type="match status" value="1"/>
</dbReference>
<dbReference type="InterPro" id="IPR001279">
    <property type="entry name" value="Metallo-B-lactamas"/>
</dbReference>
<proteinExistence type="predicted"/>
<accession>A0A0C2VYG3</accession>
<evidence type="ECO:0000313" key="3">
    <source>
        <dbReference type="Proteomes" id="UP000031938"/>
    </source>
</evidence>
<dbReference type="GO" id="GO:0008270">
    <property type="term" value="F:zinc ion binding"/>
    <property type="evidence" value="ECO:0007669"/>
    <property type="project" value="InterPro"/>
</dbReference>
<dbReference type="GO" id="GO:0070290">
    <property type="term" value="F:N-acylphosphatidylethanolamine-specific phospholipase D activity"/>
    <property type="evidence" value="ECO:0007669"/>
    <property type="project" value="InterPro"/>
</dbReference>
<dbReference type="EMBL" id="JXRP01000009">
    <property type="protein sequence ID" value="KIL49446.1"/>
    <property type="molecule type" value="Genomic_DNA"/>
</dbReference>
<dbReference type="InterPro" id="IPR024884">
    <property type="entry name" value="NAPE-PLD"/>
</dbReference>
<dbReference type="PANTHER" id="PTHR15032:SF36">
    <property type="entry name" value="METALLO-BETA-LACTAMASE DOMAIN-CONTAINING PROTEIN"/>
    <property type="match status" value="1"/>
</dbReference>
<sequence length="307" mass="35527">MGRKYTNLDNVSTLKTFSELLAWRKERASKEKDLSYQVPQEEEKQLSFLQQNRLETTITWIGHASFLLQVDGVNILCDPVWAEKMGFDRRLAKPGLALGELPQIDVVLISHGHYDHLDMPTLNKLAGPPLFLVPEGMKRMLKRRGFKRVIELRWWEKQQVSSIEISFVPAQHWTRRALFDTNRSHWGGWVLQPKDEKAIYFAGDSGYFSGFQDIGQRFEIGYALLPIGAYEPEWFMSSQHTTPEEAIQAFLDTNADTMIPMHYGSFRLADDTPKEALDRLYEDWQKRGLNADNLRVLLHGETVRSNK</sequence>
<name>A0A0C2VYG3_9BACL</name>
<dbReference type="SUPFAM" id="SSF56281">
    <property type="entry name" value="Metallo-hydrolase/oxidoreductase"/>
    <property type="match status" value="1"/>
</dbReference>
<gene>
    <name evidence="2" type="ORF">KP78_09140</name>
</gene>
<feature type="domain" description="Metallo-beta-lactamase" evidence="1">
    <location>
        <begin position="74"/>
        <end position="263"/>
    </location>
</feature>
<dbReference type="OrthoDB" id="9805728at2"/>
<dbReference type="Pfam" id="PF12706">
    <property type="entry name" value="Lactamase_B_2"/>
    <property type="match status" value="1"/>
</dbReference>